<dbReference type="Proteomes" id="UP001177160">
    <property type="component" value="Unassembled WGS sequence"/>
</dbReference>
<keyword evidence="1" id="KW-1133">Transmembrane helix</keyword>
<organism evidence="2 3">
    <name type="scientific">Paracholeplasma manati</name>
    <dbReference type="NCBI Taxonomy" id="591373"/>
    <lineage>
        <taxon>Bacteria</taxon>
        <taxon>Bacillati</taxon>
        <taxon>Mycoplasmatota</taxon>
        <taxon>Mollicutes</taxon>
        <taxon>Acholeplasmatales</taxon>
        <taxon>Acholeplasmataceae</taxon>
        <taxon>Paracholeplasma</taxon>
    </lineage>
</organism>
<keyword evidence="3" id="KW-1185">Reference proteome</keyword>
<dbReference type="RefSeq" id="WP_263608806.1">
    <property type="nucleotide sequence ID" value="NZ_JAOVQM010000007.1"/>
</dbReference>
<evidence type="ECO:0000256" key="1">
    <source>
        <dbReference type="SAM" id="Phobius"/>
    </source>
</evidence>
<proteinExistence type="predicted"/>
<evidence type="ECO:0000313" key="3">
    <source>
        <dbReference type="Proteomes" id="UP001177160"/>
    </source>
</evidence>
<feature type="transmembrane region" description="Helical" evidence="1">
    <location>
        <begin position="46"/>
        <end position="63"/>
    </location>
</feature>
<reference evidence="2" key="1">
    <citation type="submission" date="2022-09" db="EMBL/GenBank/DDBJ databases">
        <title>Novel Mycoplasma species identified in domestic and wild animals.</title>
        <authorList>
            <person name="Volokhov D.V."/>
            <person name="Furtak V.A."/>
            <person name="Zagorodnyaya T.A."/>
        </authorList>
    </citation>
    <scope>NUCLEOTIDE SEQUENCE</scope>
    <source>
        <strain evidence="2">Oakley</strain>
    </source>
</reference>
<keyword evidence="1" id="KW-0812">Transmembrane</keyword>
<accession>A0ABT2Y7A1</accession>
<comment type="caution">
    <text evidence="2">The sequence shown here is derived from an EMBL/GenBank/DDBJ whole genome shotgun (WGS) entry which is preliminary data.</text>
</comment>
<evidence type="ECO:0000313" key="2">
    <source>
        <dbReference type="EMBL" id="MCV2232617.1"/>
    </source>
</evidence>
<sequence>MMKKDKLIRSYQQDFNEAFNVPPMLDDIKAELTFTPPIIFKGIVKFRLLTELLISFNVMYKVYNDYRNDNMSFSETPEERNITMLLIIAGTSFLLFLIDLSHKSIKLRKKR</sequence>
<name>A0ABT2Y7A1_9MOLU</name>
<dbReference type="EMBL" id="JAOVQM010000007">
    <property type="protein sequence ID" value="MCV2232617.1"/>
    <property type="molecule type" value="Genomic_DNA"/>
</dbReference>
<protein>
    <submittedName>
        <fullName evidence="2">Uncharacterized protein</fullName>
    </submittedName>
</protein>
<feature type="transmembrane region" description="Helical" evidence="1">
    <location>
        <begin position="83"/>
        <end position="101"/>
    </location>
</feature>
<gene>
    <name evidence="2" type="ORF">N7548_07275</name>
</gene>
<keyword evidence="1" id="KW-0472">Membrane</keyword>